<name>A0A420XXQ7_9PEZI</name>
<evidence type="ECO:0000313" key="2">
    <source>
        <dbReference type="EMBL" id="RKU40452.1"/>
    </source>
</evidence>
<gene>
    <name evidence="2" type="ORF">DL546_000788</name>
</gene>
<feature type="compositionally biased region" description="Basic and acidic residues" evidence="1">
    <location>
        <begin position="1"/>
        <end position="12"/>
    </location>
</feature>
<evidence type="ECO:0000256" key="1">
    <source>
        <dbReference type="SAM" id="MobiDB-lite"/>
    </source>
</evidence>
<feature type="region of interest" description="Disordered" evidence="1">
    <location>
        <begin position="1"/>
        <end position="71"/>
    </location>
</feature>
<comment type="caution">
    <text evidence="2">The sequence shown here is derived from an EMBL/GenBank/DDBJ whole genome shotgun (WGS) entry which is preliminary data.</text>
</comment>
<feature type="compositionally biased region" description="Acidic residues" evidence="1">
    <location>
        <begin position="22"/>
        <end position="47"/>
    </location>
</feature>
<dbReference type="Proteomes" id="UP000275385">
    <property type="component" value="Unassembled WGS sequence"/>
</dbReference>
<dbReference type="AlphaFoldDB" id="A0A420XXQ7"/>
<protein>
    <submittedName>
        <fullName evidence="2">Uncharacterized protein</fullName>
    </submittedName>
</protein>
<proteinExistence type="predicted"/>
<evidence type="ECO:0000313" key="3">
    <source>
        <dbReference type="Proteomes" id="UP000275385"/>
    </source>
</evidence>
<reference evidence="2 3" key="1">
    <citation type="submission" date="2018-08" db="EMBL/GenBank/DDBJ databases">
        <title>Draft genome of the lignicolous fungus Coniochaeta pulveracea.</title>
        <authorList>
            <person name="Borstlap C.J."/>
            <person name="De Witt R.N."/>
            <person name="Botha A."/>
            <person name="Volschenk H."/>
        </authorList>
    </citation>
    <scope>NUCLEOTIDE SEQUENCE [LARGE SCALE GENOMIC DNA]</scope>
    <source>
        <strain evidence="2 3">CAB683</strain>
    </source>
</reference>
<sequence length="71" mass="7923">MVISQEQDREAQAHQGNKAPDGDDNQVDSDEEEEEDGEEEDDEEDDMLDVKKRVNLDKLTDPGCEDGGAED</sequence>
<feature type="compositionally biased region" description="Basic and acidic residues" evidence="1">
    <location>
        <begin position="48"/>
        <end position="60"/>
    </location>
</feature>
<keyword evidence="3" id="KW-1185">Reference proteome</keyword>
<accession>A0A420XXQ7</accession>
<organism evidence="2 3">
    <name type="scientific">Coniochaeta pulveracea</name>
    <dbReference type="NCBI Taxonomy" id="177199"/>
    <lineage>
        <taxon>Eukaryota</taxon>
        <taxon>Fungi</taxon>
        <taxon>Dikarya</taxon>
        <taxon>Ascomycota</taxon>
        <taxon>Pezizomycotina</taxon>
        <taxon>Sordariomycetes</taxon>
        <taxon>Sordariomycetidae</taxon>
        <taxon>Coniochaetales</taxon>
        <taxon>Coniochaetaceae</taxon>
        <taxon>Coniochaeta</taxon>
    </lineage>
</organism>
<dbReference type="EMBL" id="QVQW01000103">
    <property type="protein sequence ID" value="RKU40452.1"/>
    <property type="molecule type" value="Genomic_DNA"/>
</dbReference>